<proteinExistence type="predicted"/>
<protein>
    <submittedName>
        <fullName evidence="1">Uncharacterized protein</fullName>
    </submittedName>
</protein>
<dbReference type="EMBL" id="FNDJ01000024">
    <property type="protein sequence ID" value="SDL28688.1"/>
    <property type="molecule type" value="Genomic_DNA"/>
</dbReference>
<dbReference type="RefSeq" id="WP_176993626.1">
    <property type="nucleotide sequence ID" value="NZ_FNDJ01000024.1"/>
</dbReference>
<evidence type="ECO:0000313" key="1">
    <source>
        <dbReference type="EMBL" id="SDL28688.1"/>
    </source>
</evidence>
<sequence>MRTIVDLRNPGERQGDLSARSADLTTVNVPLALAGVRPDDIAGDYELSAPRLPGLFAALGIDDQTDRIQDILVRKNTTARATMLDALDGLDVEDRLRAAGLSAQEIQAVRDRLVGT</sequence>
<accession>A0A1G9ITQ9</accession>
<gene>
    <name evidence="1" type="ORF">SAMN05421869_12451</name>
</gene>
<organism evidence="1 2">
    <name type="scientific">Nonomuraea jiangxiensis</name>
    <dbReference type="NCBI Taxonomy" id="633440"/>
    <lineage>
        <taxon>Bacteria</taxon>
        <taxon>Bacillati</taxon>
        <taxon>Actinomycetota</taxon>
        <taxon>Actinomycetes</taxon>
        <taxon>Streptosporangiales</taxon>
        <taxon>Streptosporangiaceae</taxon>
        <taxon>Nonomuraea</taxon>
    </lineage>
</organism>
<dbReference type="Proteomes" id="UP000199202">
    <property type="component" value="Unassembled WGS sequence"/>
</dbReference>
<dbReference type="STRING" id="633440.SAMN05421869_12451"/>
<reference evidence="1 2" key="1">
    <citation type="submission" date="2016-10" db="EMBL/GenBank/DDBJ databases">
        <authorList>
            <person name="de Groot N.N."/>
        </authorList>
    </citation>
    <scope>NUCLEOTIDE SEQUENCE [LARGE SCALE GENOMIC DNA]</scope>
    <source>
        <strain evidence="1 2">CGMCC 4.6533</strain>
    </source>
</reference>
<dbReference type="Gene3D" id="3.90.190.10">
    <property type="entry name" value="Protein tyrosine phosphatase superfamily"/>
    <property type="match status" value="1"/>
</dbReference>
<dbReference type="AlphaFoldDB" id="A0A1G9ITQ9"/>
<evidence type="ECO:0000313" key="2">
    <source>
        <dbReference type="Proteomes" id="UP000199202"/>
    </source>
</evidence>
<name>A0A1G9ITQ9_9ACTN</name>
<dbReference type="InterPro" id="IPR029021">
    <property type="entry name" value="Prot-tyrosine_phosphatase-like"/>
</dbReference>
<keyword evidence="2" id="KW-1185">Reference proteome</keyword>